<accession>A0A1F5EYV0</accession>
<comment type="caution">
    <text evidence="2">The sequence shown here is derived from an EMBL/GenBank/DDBJ whole genome shotgun (WGS) entry which is preliminary data.</text>
</comment>
<dbReference type="Gene3D" id="3.40.50.150">
    <property type="entry name" value="Vaccinia Virus protein VP39"/>
    <property type="match status" value="1"/>
</dbReference>
<dbReference type="CDD" id="cd02440">
    <property type="entry name" value="AdoMet_MTases"/>
    <property type="match status" value="1"/>
</dbReference>
<gene>
    <name evidence="2" type="ORF">A2Y64_03235</name>
</gene>
<dbReference type="Proteomes" id="UP000177187">
    <property type="component" value="Unassembled WGS sequence"/>
</dbReference>
<organism evidence="2 3">
    <name type="scientific">Candidatus Coatesbacteria bacterium RBG_13_66_14</name>
    <dbReference type="NCBI Taxonomy" id="1817816"/>
    <lineage>
        <taxon>Bacteria</taxon>
        <taxon>Candidatus Coatesiibacteriota</taxon>
    </lineage>
</organism>
<dbReference type="SUPFAM" id="SSF53335">
    <property type="entry name" value="S-adenosyl-L-methionine-dependent methyltransferases"/>
    <property type="match status" value="1"/>
</dbReference>
<evidence type="ECO:0000313" key="2">
    <source>
        <dbReference type="EMBL" id="OGD72520.1"/>
    </source>
</evidence>
<dbReference type="InterPro" id="IPR013216">
    <property type="entry name" value="Methyltransf_11"/>
</dbReference>
<feature type="domain" description="Methyltransferase type 11" evidence="1">
    <location>
        <begin position="41"/>
        <end position="124"/>
    </location>
</feature>
<proteinExistence type="predicted"/>
<evidence type="ECO:0000259" key="1">
    <source>
        <dbReference type="Pfam" id="PF08241"/>
    </source>
</evidence>
<dbReference type="PANTHER" id="PTHR42912:SF80">
    <property type="entry name" value="METHYLTRANSFERASE DOMAIN-CONTAINING PROTEIN"/>
    <property type="match status" value="1"/>
</dbReference>
<dbReference type="STRING" id="1817816.A2Y64_03235"/>
<name>A0A1F5EYV0_9BACT</name>
<evidence type="ECO:0000313" key="3">
    <source>
        <dbReference type="Proteomes" id="UP000177187"/>
    </source>
</evidence>
<dbReference type="PANTHER" id="PTHR42912">
    <property type="entry name" value="METHYLTRANSFERASE"/>
    <property type="match status" value="1"/>
</dbReference>
<dbReference type="InterPro" id="IPR050508">
    <property type="entry name" value="Methyltransf_Superfamily"/>
</dbReference>
<dbReference type="EMBL" id="MFAF01000118">
    <property type="protein sequence ID" value="OGD72520.1"/>
    <property type="molecule type" value="Genomic_DNA"/>
</dbReference>
<dbReference type="GO" id="GO:0008757">
    <property type="term" value="F:S-adenosylmethionine-dependent methyltransferase activity"/>
    <property type="evidence" value="ECO:0007669"/>
    <property type="project" value="InterPro"/>
</dbReference>
<protein>
    <recommendedName>
        <fullName evidence="1">Methyltransferase type 11 domain-containing protein</fullName>
    </recommendedName>
</protein>
<dbReference type="InterPro" id="IPR029063">
    <property type="entry name" value="SAM-dependent_MTases_sf"/>
</dbReference>
<sequence length="207" mass="22282">MSDPFADRVERYEAWFEEHPAVFREELALLRKLWPAGGRRLELGSGTGRFGGALGVEVGLEPSAAMAAAGRGRLPWTVLGRGERLPFGDGVFDACLAVTVLCFVADPKAVLDEVHRVLVKGGVLEVGFIDRLSPLGKRYQKKMSDDPFYSQARLFRADELGETLAASGFGVELFAQTLLGPPEAPASVPGWEEGHGRGGFVVVKALA</sequence>
<dbReference type="AlphaFoldDB" id="A0A1F5EYV0"/>
<dbReference type="Pfam" id="PF08241">
    <property type="entry name" value="Methyltransf_11"/>
    <property type="match status" value="1"/>
</dbReference>
<reference evidence="2 3" key="1">
    <citation type="journal article" date="2016" name="Nat. Commun.">
        <title>Thousands of microbial genomes shed light on interconnected biogeochemical processes in an aquifer system.</title>
        <authorList>
            <person name="Anantharaman K."/>
            <person name="Brown C.T."/>
            <person name="Hug L.A."/>
            <person name="Sharon I."/>
            <person name="Castelle C.J."/>
            <person name="Probst A.J."/>
            <person name="Thomas B.C."/>
            <person name="Singh A."/>
            <person name="Wilkins M.J."/>
            <person name="Karaoz U."/>
            <person name="Brodie E.L."/>
            <person name="Williams K.H."/>
            <person name="Hubbard S.S."/>
            <person name="Banfield J.F."/>
        </authorList>
    </citation>
    <scope>NUCLEOTIDE SEQUENCE [LARGE SCALE GENOMIC DNA]</scope>
</reference>